<dbReference type="RefSeq" id="WP_147044625.1">
    <property type="nucleotide sequence ID" value="NZ_BJZV01000001.1"/>
</dbReference>
<organism evidence="1 2">
    <name type="scientific">Methylobacterium gnaphalii</name>
    <dbReference type="NCBI Taxonomy" id="1010610"/>
    <lineage>
        <taxon>Bacteria</taxon>
        <taxon>Pseudomonadati</taxon>
        <taxon>Pseudomonadota</taxon>
        <taxon>Alphaproteobacteria</taxon>
        <taxon>Hyphomicrobiales</taxon>
        <taxon>Methylobacteriaceae</taxon>
        <taxon>Methylobacterium</taxon>
    </lineage>
</organism>
<keyword evidence="2" id="KW-1185">Reference proteome</keyword>
<proteinExistence type="predicted"/>
<dbReference type="Proteomes" id="UP000321750">
    <property type="component" value="Unassembled WGS sequence"/>
</dbReference>
<gene>
    <name evidence="1" type="ORF">MGN01_01150</name>
</gene>
<sequence>MPRDVFDVDDGGARLDDEGCNCTSLPHARDVAFEPRVQPFRSEIDRPVSGVLTVTVREVGPLRL</sequence>
<reference evidence="1 2" key="1">
    <citation type="submission" date="2019-07" db="EMBL/GenBank/DDBJ databases">
        <title>Whole genome shotgun sequence of Methylobacterium gnaphalii NBRC 107716.</title>
        <authorList>
            <person name="Hosoyama A."/>
            <person name="Uohara A."/>
            <person name="Ohji S."/>
            <person name="Ichikawa N."/>
        </authorList>
    </citation>
    <scope>NUCLEOTIDE SEQUENCE [LARGE SCALE GENOMIC DNA]</scope>
    <source>
        <strain evidence="1 2">NBRC 107716</strain>
    </source>
</reference>
<evidence type="ECO:0000313" key="2">
    <source>
        <dbReference type="Proteomes" id="UP000321750"/>
    </source>
</evidence>
<accession>A0A512JE97</accession>
<dbReference type="EMBL" id="BJZV01000001">
    <property type="protein sequence ID" value="GEP08270.1"/>
    <property type="molecule type" value="Genomic_DNA"/>
</dbReference>
<dbReference type="AlphaFoldDB" id="A0A512JE97"/>
<protein>
    <submittedName>
        <fullName evidence="1">Uncharacterized protein</fullName>
    </submittedName>
</protein>
<evidence type="ECO:0000313" key="1">
    <source>
        <dbReference type="EMBL" id="GEP08270.1"/>
    </source>
</evidence>
<comment type="caution">
    <text evidence="1">The sequence shown here is derived from an EMBL/GenBank/DDBJ whole genome shotgun (WGS) entry which is preliminary data.</text>
</comment>
<name>A0A512JE97_9HYPH</name>